<dbReference type="InterPro" id="IPR004739">
    <property type="entry name" value="GMP_synth_GATase"/>
</dbReference>
<dbReference type="SUPFAM" id="SSF54810">
    <property type="entry name" value="GMP synthetase C-terminal dimerisation domain"/>
    <property type="match status" value="1"/>
</dbReference>
<dbReference type="EMBL" id="BAAACR010000018">
    <property type="protein sequence ID" value="GAA0218276.1"/>
    <property type="molecule type" value="Genomic_DNA"/>
</dbReference>
<feature type="domain" description="GMPS ATP-PPase" evidence="11">
    <location>
        <begin position="202"/>
        <end position="394"/>
    </location>
</feature>
<dbReference type="NCBIfam" id="TIGR00888">
    <property type="entry name" value="guaA_Nterm"/>
    <property type="match status" value="1"/>
</dbReference>
<dbReference type="SUPFAM" id="SSF52402">
    <property type="entry name" value="Adenine nucleotide alpha hydrolases-like"/>
    <property type="match status" value="1"/>
</dbReference>
<dbReference type="PANTHER" id="PTHR11922:SF2">
    <property type="entry name" value="GMP SYNTHASE [GLUTAMINE-HYDROLYZING]"/>
    <property type="match status" value="1"/>
</dbReference>
<keyword evidence="7 9" id="KW-0067">ATP-binding</keyword>
<evidence type="ECO:0000256" key="3">
    <source>
        <dbReference type="ARBA" id="ARBA00022598"/>
    </source>
</evidence>
<dbReference type="Pfam" id="PF03054">
    <property type="entry name" value="tRNA_Me_trans"/>
    <property type="match status" value="1"/>
</dbReference>
<dbReference type="Pfam" id="PF00117">
    <property type="entry name" value="GATase"/>
    <property type="match status" value="1"/>
</dbReference>
<dbReference type="NCBIfam" id="NF000848">
    <property type="entry name" value="PRK00074.1"/>
    <property type="match status" value="1"/>
</dbReference>
<accession>A0ABN0TCL7</accession>
<comment type="pathway">
    <text evidence="2 9">Purine metabolism; GMP biosynthesis; GMP from XMP (L-Gln route): step 1/1.</text>
</comment>
<evidence type="ECO:0000256" key="9">
    <source>
        <dbReference type="HAMAP-Rule" id="MF_00344"/>
    </source>
</evidence>
<dbReference type="PRINTS" id="PR00099">
    <property type="entry name" value="CPSGATASE"/>
</dbReference>
<sequence>MMNRPETSEMILVLDFGGQYNQLIARRVRENHVYCEVHPHTLSLDRIRELAPRGIILTGGPNSVYGAEAITAPKELFALGIPVLGICYGAQLMAHLCGGRVETAPTSEYGRTEVDITDKASRLFDGIPAKNICWMSHTDYISELPAGFHTTADTPVCPIAAMENPRQGLYAVQFHPEVMHTEHGTEILRNFVYHVCKCTGTWRMDSFVQKTIEELREKIGTGRALCALSGGVDSSVAAVLLSKAIGSQLTCVFVDHGLLRKNEGDEVEAVFGTSGTYDVNFIRINARDRFYAKLKGVTEPEAKRKIIGEEFIRVFEEAAHEIGAVDFLVQGTIYPDVIESGLGKSAVIKSHHNVGGLPNHVDFKEIVEPLRLLFKDEVRAAGRELGIPDYLVDRQPFPGPGLGIRIIGEVTAEKVQIVQDADAIYREEIAKAGIQKNLGQYFAALTNMRSVGVMGDGRTYDYAVVLRAVETSDFMTAEAAQLPWEVLSKVTTRIVNEVHGVNRVLYDCTGKPPATIELE</sequence>
<dbReference type="Gene3D" id="3.40.50.620">
    <property type="entry name" value="HUPs"/>
    <property type="match status" value="1"/>
</dbReference>
<dbReference type="InterPro" id="IPR022955">
    <property type="entry name" value="GMP_synthase"/>
</dbReference>
<feature type="binding site" evidence="10">
    <location>
        <begin position="229"/>
        <end position="235"/>
    </location>
    <ligand>
        <name>ATP</name>
        <dbReference type="ChEBI" id="CHEBI:30616"/>
    </ligand>
</feature>
<dbReference type="InterPro" id="IPR017926">
    <property type="entry name" value="GATASE"/>
</dbReference>
<evidence type="ECO:0000256" key="6">
    <source>
        <dbReference type="ARBA" id="ARBA00022755"/>
    </source>
</evidence>
<name>A0ABN0TCL7_9FIRM</name>
<dbReference type="CDD" id="cd01742">
    <property type="entry name" value="GATase1_GMP_Synthase"/>
    <property type="match status" value="1"/>
</dbReference>
<keyword evidence="13" id="KW-1185">Reference proteome</keyword>
<dbReference type="Gene3D" id="3.30.300.10">
    <property type="match status" value="1"/>
</dbReference>
<evidence type="ECO:0000256" key="7">
    <source>
        <dbReference type="ARBA" id="ARBA00022840"/>
    </source>
</evidence>
<dbReference type="EC" id="6.3.5.2" evidence="9"/>
<dbReference type="InterPro" id="IPR025777">
    <property type="entry name" value="GMPS_ATP_PPase_dom"/>
</dbReference>
<dbReference type="Pfam" id="PF00958">
    <property type="entry name" value="GMP_synt_C"/>
    <property type="match status" value="1"/>
</dbReference>
<organism evidence="12 13">
    <name type="scientific">Selenomonas dianae</name>
    <dbReference type="NCBI Taxonomy" id="135079"/>
    <lineage>
        <taxon>Bacteria</taxon>
        <taxon>Bacillati</taxon>
        <taxon>Bacillota</taxon>
        <taxon>Negativicutes</taxon>
        <taxon>Selenomonadales</taxon>
        <taxon>Selenomonadaceae</taxon>
        <taxon>Selenomonas</taxon>
    </lineage>
</organism>
<dbReference type="InterPro" id="IPR014729">
    <property type="entry name" value="Rossmann-like_a/b/a_fold"/>
</dbReference>
<dbReference type="NCBIfam" id="TIGR00884">
    <property type="entry name" value="guaA_Cterm"/>
    <property type="match status" value="1"/>
</dbReference>
<keyword evidence="4 9" id="KW-0547">Nucleotide-binding</keyword>
<comment type="function">
    <text evidence="1 9">Catalyzes the synthesis of GMP from XMP.</text>
</comment>
<dbReference type="InterPro" id="IPR029062">
    <property type="entry name" value="Class_I_gatase-like"/>
</dbReference>
<dbReference type="PROSITE" id="PS51273">
    <property type="entry name" value="GATASE_TYPE_1"/>
    <property type="match status" value="1"/>
</dbReference>
<dbReference type="RefSeq" id="WP_304988231.1">
    <property type="nucleotide sequence ID" value="NZ_BAAACR010000018.1"/>
</dbReference>
<dbReference type="Proteomes" id="UP001500399">
    <property type="component" value="Unassembled WGS sequence"/>
</dbReference>
<reference evidence="13" key="1">
    <citation type="journal article" date="2019" name="Int. J. Syst. Evol. Microbiol.">
        <title>The Global Catalogue of Microorganisms (GCM) 10K type strain sequencing project: providing services to taxonomists for standard genome sequencing and annotation.</title>
        <authorList>
            <consortium name="The Broad Institute Genomics Platform"/>
            <consortium name="The Broad Institute Genome Sequencing Center for Infectious Disease"/>
            <person name="Wu L."/>
            <person name="Ma J."/>
        </authorList>
    </citation>
    <scope>NUCLEOTIDE SEQUENCE [LARGE SCALE GENOMIC DNA]</scope>
    <source>
        <strain evidence="13">JCM 8542</strain>
    </source>
</reference>
<protein>
    <recommendedName>
        <fullName evidence="9">GMP synthase [glutamine-hydrolyzing]</fullName>
        <ecNumber evidence="9">6.3.5.2</ecNumber>
    </recommendedName>
    <alternativeName>
        <fullName evidence="9">GMP synthetase</fullName>
    </alternativeName>
    <alternativeName>
        <fullName evidence="9">Glutamine amidotransferase</fullName>
    </alternativeName>
</protein>
<keyword evidence="6 9" id="KW-0658">Purine biosynthesis</keyword>
<evidence type="ECO:0000256" key="4">
    <source>
        <dbReference type="ARBA" id="ARBA00022741"/>
    </source>
</evidence>
<feature type="active site" evidence="9">
    <location>
        <position position="175"/>
    </location>
</feature>
<evidence type="ECO:0000313" key="13">
    <source>
        <dbReference type="Proteomes" id="UP001500399"/>
    </source>
</evidence>
<evidence type="ECO:0000259" key="11">
    <source>
        <dbReference type="PROSITE" id="PS51553"/>
    </source>
</evidence>
<dbReference type="PANTHER" id="PTHR11922">
    <property type="entry name" value="GMP SYNTHASE-RELATED"/>
    <property type="match status" value="1"/>
</dbReference>
<comment type="caution">
    <text evidence="12">The sequence shown here is derived from an EMBL/GenBank/DDBJ whole genome shotgun (WGS) entry which is preliminary data.</text>
</comment>
<proteinExistence type="inferred from homology"/>
<dbReference type="InterPro" id="IPR001674">
    <property type="entry name" value="GMP_synth_C"/>
</dbReference>
<gene>
    <name evidence="9 12" type="primary">guaA</name>
    <name evidence="12" type="ORF">GCM10008919_21780</name>
</gene>
<dbReference type="HAMAP" id="MF_00344">
    <property type="entry name" value="GMP_synthase"/>
    <property type="match status" value="1"/>
</dbReference>
<dbReference type="PRINTS" id="PR00096">
    <property type="entry name" value="GATASE"/>
</dbReference>
<comment type="catalytic activity">
    <reaction evidence="9">
        <text>XMP + L-glutamine + ATP + H2O = GMP + L-glutamate + AMP + diphosphate + 2 H(+)</text>
        <dbReference type="Rhea" id="RHEA:11680"/>
        <dbReference type="ChEBI" id="CHEBI:15377"/>
        <dbReference type="ChEBI" id="CHEBI:15378"/>
        <dbReference type="ChEBI" id="CHEBI:29985"/>
        <dbReference type="ChEBI" id="CHEBI:30616"/>
        <dbReference type="ChEBI" id="CHEBI:33019"/>
        <dbReference type="ChEBI" id="CHEBI:57464"/>
        <dbReference type="ChEBI" id="CHEBI:58115"/>
        <dbReference type="ChEBI" id="CHEBI:58359"/>
        <dbReference type="ChEBI" id="CHEBI:456215"/>
        <dbReference type="EC" id="6.3.5.2"/>
    </reaction>
</comment>
<evidence type="ECO:0000256" key="2">
    <source>
        <dbReference type="ARBA" id="ARBA00005153"/>
    </source>
</evidence>
<keyword evidence="3 9" id="KW-0436">Ligase</keyword>
<dbReference type="CDD" id="cd01997">
    <property type="entry name" value="GMP_synthase_C"/>
    <property type="match status" value="1"/>
</dbReference>
<dbReference type="SUPFAM" id="SSF52317">
    <property type="entry name" value="Class I glutamine amidotransferase-like"/>
    <property type="match status" value="1"/>
</dbReference>
<evidence type="ECO:0000256" key="5">
    <source>
        <dbReference type="ARBA" id="ARBA00022749"/>
    </source>
</evidence>
<feature type="active site" description="Nucleophile" evidence="9">
    <location>
        <position position="87"/>
    </location>
</feature>
<evidence type="ECO:0000256" key="1">
    <source>
        <dbReference type="ARBA" id="ARBA00002332"/>
    </source>
</evidence>
<dbReference type="Gene3D" id="3.40.50.880">
    <property type="match status" value="1"/>
</dbReference>
<evidence type="ECO:0000256" key="8">
    <source>
        <dbReference type="ARBA" id="ARBA00022962"/>
    </source>
</evidence>
<comment type="subunit">
    <text evidence="9">Homodimer.</text>
</comment>
<dbReference type="PRINTS" id="PR00097">
    <property type="entry name" value="ANTSNTHASEII"/>
</dbReference>
<dbReference type="PROSITE" id="PS51553">
    <property type="entry name" value="GMPS_ATP_PPASE"/>
    <property type="match status" value="1"/>
</dbReference>
<evidence type="ECO:0000313" key="12">
    <source>
        <dbReference type="EMBL" id="GAA0218276.1"/>
    </source>
</evidence>
<keyword evidence="8 9" id="KW-0315">Glutamine amidotransferase</keyword>
<feature type="active site" evidence="9">
    <location>
        <position position="177"/>
    </location>
</feature>
<evidence type="ECO:0000256" key="10">
    <source>
        <dbReference type="PROSITE-ProRule" id="PRU00886"/>
    </source>
</evidence>
<keyword evidence="5 9" id="KW-0332">GMP biosynthesis</keyword>